<reference evidence="1" key="1">
    <citation type="submission" date="2016-06" db="EMBL/GenBank/DDBJ databases">
        <title>Draft Genome sequence of the fungus Inonotus baumii.</title>
        <authorList>
            <person name="Zhu H."/>
            <person name="Lin W."/>
        </authorList>
    </citation>
    <scope>NUCLEOTIDE SEQUENCE</scope>
    <source>
        <strain evidence="1">821</strain>
    </source>
</reference>
<comment type="caution">
    <text evidence="1">The sequence shown here is derived from an EMBL/GenBank/DDBJ whole genome shotgun (WGS) entry which is preliminary data.</text>
</comment>
<organism evidence="1 2">
    <name type="scientific">Sanghuangporus baumii</name>
    <name type="common">Phellinus baumii</name>
    <dbReference type="NCBI Taxonomy" id="108892"/>
    <lineage>
        <taxon>Eukaryota</taxon>
        <taxon>Fungi</taxon>
        <taxon>Dikarya</taxon>
        <taxon>Basidiomycota</taxon>
        <taxon>Agaricomycotina</taxon>
        <taxon>Agaricomycetes</taxon>
        <taxon>Hymenochaetales</taxon>
        <taxon>Hymenochaetaceae</taxon>
        <taxon>Sanghuangporus</taxon>
    </lineage>
</organism>
<keyword evidence="2" id="KW-1185">Reference proteome</keyword>
<protein>
    <recommendedName>
        <fullName evidence="3">C2 domain-containing protein</fullName>
    </recommendedName>
</protein>
<dbReference type="EMBL" id="LNZH02000211">
    <property type="protein sequence ID" value="OCB85152.1"/>
    <property type="molecule type" value="Genomic_DNA"/>
</dbReference>
<gene>
    <name evidence="1" type="ORF">A7U60_g7778</name>
</gene>
<sequence length="105" mass="12264">MTNTVHVKAIEVVYKAEQSKRPISLRIKVGKEETLKSPLYEKDKEIIWNVERQFPSIPQSLFTLVIREHHTLRKSDVVNINVAMDDMFMKPVFVIDGRISWEVPT</sequence>
<accession>A0A9Q5HSF1</accession>
<evidence type="ECO:0008006" key="3">
    <source>
        <dbReference type="Google" id="ProtNLM"/>
    </source>
</evidence>
<name>A0A9Q5HSF1_SANBA</name>
<dbReference type="Proteomes" id="UP000757232">
    <property type="component" value="Unassembled WGS sequence"/>
</dbReference>
<evidence type="ECO:0000313" key="1">
    <source>
        <dbReference type="EMBL" id="OCB85152.1"/>
    </source>
</evidence>
<proteinExistence type="predicted"/>
<evidence type="ECO:0000313" key="2">
    <source>
        <dbReference type="Proteomes" id="UP000757232"/>
    </source>
</evidence>
<dbReference type="AlphaFoldDB" id="A0A9Q5HSF1"/>